<feature type="domain" description="Response regulatory" evidence="8">
    <location>
        <begin position="4"/>
        <end position="120"/>
    </location>
</feature>
<dbReference type="InterPro" id="IPR011006">
    <property type="entry name" value="CheY-like_superfamily"/>
</dbReference>
<name>A0A146G525_TERSA</name>
<dbReference type="EMBL" id="BDCO01000002">
    <property type="protein sequence ID" value="GAT32117.1"/>
    <property type="molecule type" value="Genomic_DNA"/>
</dbReference>
<evidence type="ECO:0000256" key="3">
    <source>
        <dbReference type="ARBA" id="ARBA00023015"/>
    </source>
</evidence>
<keyword evidence="3" id="KW-0805">Transcription regulation</keyword>
<dbReference type="CDD" id="cd00383">
    <property type="entry name" value="trans_reg_C"/>
    <property type="match status" value="1"/>
</dbReference>
<reference evidence="11" key="1">
    <citation type="journal article" date="2017" name="Genome Announc.">
        <title>Draft Genome Sequence of Terrimicrobium sacchariphilum NM-5T, a Facultative Anaerobic Soil Bacterium of the Class Spartobacteria.</title>
        <authorList>
            <person name="Qiu Y.L."/>
            <person name="Tourlousse D.M."/>
            <person name="Matsuura N."/>
            <person name="Ohashi A."/>
            <person name="Sekiguchi Y."/>
        </authorList>
    </citation>
    <scope>NUCLEOTIDE SEQUENCE [LARGE SCALE GENOMIC DNA]</scope>
    <source>
        <strain evidence="11">NM-5</strain>
    </source>
</reference>
<evidence type="ECO:0000256" key="5">
    <source>
        <dbReference type="ARBA" id="ARBA00023163"/>
    </source>
</evidence>
<dbReference type="Proteomes" id="UP000076023">
    <property type="component" value="Unassembled WGS sequence"/>
</dbReference>
<dbReference type="Pfam" id="PF00486">
    <property type="entry name" value="Trans_reg_C"/>
    <property type="match status" value="1"/>
</dbReference>
<evidence type="ECO:0000256" key="6">
    <source>
        <dbReference type="PROSITE-ProRule" id="PRU00169"/>
    </source>
</evidence>
<dbReference type="Pfam" id="PF00072">
    <property type="entry name" value="Response_reg"/>
    <property type="match status" value="1"/>
</dbReference>
<keyword evidence="1 6" id="KW-0597">Phosphoprotein</keyword>
<dbReference type="RefSeq" id="WP_075077967.1">
    <property type="nucleotide sequence ID" value="NZ_BDCO01000002.1"/>
</dbReference>
<proteinExistence type="predicted"/>
<dbReference type="STRING" id="690879.TSACC_2514"/>
<dbReference type="InterPro" id="IPR001789">
    <property type="entry name" value="Sig_transdc_resp-reg_receiver"/>
</dbReference>
<dbReference type="PANTHER" id="PTHR48111">
    <property type="entry name" value="REGULATOR OF RPOS"/>
    <property type="match status" value="1"/>
</dbReference>
<feature type="DNA-binding region" description="OmpR/PhoB-type" evidence="7">
    <location>
        <begin position="129"/>
        <end position="225"/>
    </location>
</feature>
<dbReference type="OrthoDB" id="9778145at2"/>
<dbReference type="Gene3D" id="3.40.50.2300">
    <property type="match status" value="1"/>
</dbReference>
<dbReference type="PROSITE" id="PS51755">
    <property type="entry name" value="OMPR_PHOB"/>
    <property type="match status" value="1"/>
</dbReference>
<dbReference type="GO" id="GO:0000156">
    <property type="term" value="F:phosphorelay response regulator activity"/>
    <property type="evidence" value="ECO:0007669"/>
    <property type="project" value="TreeGrafter"/>
</dbReference>
<dbReference type="InParanoid" id="A0A146G525"/>
<gene>
    <name evidence="10" type="ORF">TSACC_2514</name>
</gene>
<dbReference type="GO" id="GO:0032993">
    <property type="term" value="C:protein-DNA complex"/>
    <property type="evidence" value="ECO:0007669"/>
    <property type="project" value="TreeGrafter"/>
</dbReference>
<evidence type="ECO:0000313" key="10">
    <source>
        <dbReference type="EMBL" id="GAT32117.1"/>
    </source>
</evidence>
<evidence type="ECO:0000313" key="11">
    <source>
        <dbReference type="Proteomes" id="UP000076023"/>
    </source>
</evidence>
<dbReference type="PROSITE" id="PS50110">
    <property type="entry name" value="RESPONSE_REGULATORY"/>
    <property type="match status" value="1"/>
</dbReference>
<feature type="modified residue" description="4-aspartylphosphate" evidence="6">
    <location>
        <position position="53"/>
    </location>
</feature>
<evidence type="ECO:0000256" key="2">
    <source>
        <dbReference type="ARBA" id="ARBA00023012"/>
    </source>
</evidence>
<comment type="caution">
    <text evidence="10">The sequence shown here is derived from an EMBL/GenBank/DDBJ whole genome shotgun (WGS) entry which is preliminary data.</text>
</comment>
<evidence type="ECO:0000256" key="4">
    <source>
        <dbReference type="ARBA" id="ARBA00023125"/>
    </source>
</evidence>
<dbReference type="SUPFAM" id="SSF52172">
    <property type="entry name" value="CheY-like"/>
    <property type="match status" value="1"/>
</dbReference>
<protein>
    <submittedName>
        <fullName evidence="10">Two-component system, OmpR family</fullName>
    </submittedName>
</protein>
<dbReference type="InterPro" id="IPR016032">
    <property type="entry name" value="Sig_transdc_resp-reg_C-effctor"/>
</dbReference>
<sequence length="230" mass="26103">MQDTVLVVEDESDVVDLLRYNLSRAGFGVIIANDGVEGLEMARKNRPDVIVLDLMLPRMDGLAVCKALKREPETETMPIVMLTAKSEPNERVGGLELGADDYVTKPFSPRELVLRVQALLRRLRSSRSNDLVTVDAFEVDKNAFEIRLDGKRLDLTTTEFKLLALLIDRRGRIQSRESLLFDVWGYQNAIDTRTVDTHMRRLREKLGDHASRLETVRGEGYRFNVQASGE</sequence>
<dbReference type="AlphaFoldDB" id="A0A146G525"/>
<accession>A0A146G525</accession>
<dbReference type="FunFam" id="3.40.50.2300:FF:000001">
    <property type="entry name" value="DNA-binding response regulator PhoB"/>
    <property type="match status" value="1"/>
</dbReference>
<organism evidence="10 11">
    <name type="scientific">Terrimicrobium sacchariphilum</name>
    <dbReference type="NCBI Taxonomy" id="690879"/>
    <lineage>
        <taxon>Bacteria</taxon>
        <taxon>Pseudomonadati</taxon>
        <taxon>Verrucomicrobiota</taxon>
        <taxon>Terrimicrobiia</taxon>
        <taxon>Terrimicrobiales</taxon>
        <taxon>Terrimicrobiaceae</taxon>
        <taxon>Terrimicrobium</taxon>
    </lineage>
</organism>
<dbReference type="InterPro" id="IPR039420">
    <property type="entry name" value="WalR-like"/>
</dbReference>
<dbReference type="GO" id="GO:0006355">
    <property type="term" value="P:regulation of DNA-templated transcription"/>
    <property type="evidence" value="ECO:0007669"/>
    <property type="project" value="InterPro"/>
</dbReference>
<dbReference type="Gene3D" id="1.10.10.10">
    <property type="entry name" value="Winged helix-like DNA-binding domain superfamily/Winged helix DNA-binding domain"/>
    <property type="match status" value="1"/>
</dbReference>
<dbReference type="GO" id="GO:0005829">
    <property type="term" value="C:cytosol"/>
    <property type="evidence" value="ECO:0007669"/>
    <property type="project" value="TreeGrafter"/>
</dbReference>
<dbReference type="PANTHER" id="PTHR48111:SF1">
    <property type="entry name" value="TWO-COMPONENT RESPONSE REGULATOR ORR33"/>
    <property type="match status" value="1"/>
</dbReference>
<dbReference type="SMART" id="SM00862">
    <property type="entry name" value="Trans_reg_C"/>
    <property type="match status" value="1"/>
</dbReference>
<dbReference type="GO" id="GO:0000976">
    <property type="term" value="F:transcription cis-regulatory region binding"/>
    <property type="evidence" value="ECO:0007669"/>
    <property type="project" value="TreeGrafter"/>
</dbReference>
<dbReference type="Gene3D" id="6.10.250.690">
    <property type="match status" value="1"/>
</dbReference>
<keyword evidence="4 7" id="KW-0238">DNA-binding</keyword>
<dbReference type="InterPro" id="IPR001867">
    <property type="entry name" value="OmpR/PhoB-type_DNA-bd"/>
</dbReference>
<evidence type="ECO:0000259" key="8">
    <source>
        <dbReference type="PROSITE" id="PS50110"/>
    </source>
</evidence>
<keyword evidence="11" id="KW-1185">Reference proteome</keyword>
<feature type="domain" description="OmpR/PhoB-type" evidence="9">
    <location>
        <begin position="129"/>
        <end position="225"/>
    </location>
</feature>
<dbReference type="InterPro" id="IPR036388">
    <property type="entry name" value="WH-like_DNA-bd_sf"/>
</dbReference>
<keyword evidence="5" id="KW-0804">Transcription</keyword>
<evidence type="ECO:0000259" key="9">
    <source>
        <dbReference type="PROSITE" id="PS51755"/>
    </source>
</evidence>
<evidence type="ECO:0000256" key="7">
    <source>
        <dbReference type="PROSITE-ProRule" id="PRU01091"/>
    </source>
</evidence>
<dbReference type="SUPFAM" id="SSF46894">
    <property type="entry name" value="C-terminal effector domain of the bipartite response regulators"/>
    <property type="match status" value="1"/>
</dbReference>
<dbReference type="SMART" id="SM00448">
    <property type="entry name" value="REC"/>
    <property type="match status" value="1"/>
</dbReference>
<evidence type="ECO:0000256" key="1">
    <source>
        <dbReference type="ARBA" id="ARBA00022553"/>
    </source>
</evidence>
<dbReference type="FunCoup" id="A0A146G525">
    <property type="interactions" value="331"/>
</dbReference>
<keyword evidence="2" id="KW-0902">Two-component regulatory system</keyword>